<dbReference type="AlphaFoldDB" id="A0A328C7Z7"/>
<dbReference type="GO" id="GO:0003755">
    <property type="term" value="F:peptidyl-prolyl cis-trans isomerase activity"/>
    <property type="evidence" value="ECO:0007669"/>
    <property type="project" value="UniProtKB-KW"/>
</dbReference>
<keyword evidence="1" id="KW-0413">Isomerase</keyword>
<protein>
    <recommendedName>
        <fullName evidence="2">PpiC domain-containing protein</fullName>
    </recommendedName>
</protein>
<keyword evidence="1" id="KW-0697">Rotamase</keyword>
<feature type="domain" description="PpiC" evidence="2">
    <location>
        <begin position="137"/>
        <end position="277"/>
    </location>
</feature>
<accession>A0A328C7Z7</accession>
<comment type="caution">
    <text evidence="3">The sequence shown here is derived from an EMBL/GenBank/DDBJ whole genome shotgun (WGS) entry which is preliminary data.</text>
</comment>
<dbReference type="PANTHER" id="PTHR47245">
    <property type="entry name" value="PEPTIDYLPROLYL ISOMERASE"/>
    <property type="match status" value="1"/>
</dbReference>
<sequence>MPMALGSLGVVGCAEPEYEVTHPRAAQVFERSFAQASPEASVVASVDGIALGAEELESFWKLHPELDREAALRGLIEETLLAREAHRRGLTDTPDADFARKQGLVNAFLHQEVEVPVGDVEPDENFVGVLQRHANAPAGFRASHLVIVVPQSLEGEANLRAERRRELYEARYDEARPWIEASAERLGERPSLDALWEEAARLNAGELPEGFEAVVNPHLRFARVEEGDVSQRLPSGWIQVIPEFARAAGALVKDRGIGALSDPVRSAVGWHLIRVDEVMPEVPAQPDEVERFAAREITREHRAQAYREQLEALIEQAQIELRPELLRDEGVPQ</sequence>
<dbReference type="Gene3D" id="3.10.50.40">
    <property type="match status" value="1"/>
</dbReference>
<dbReference type="EMBL" id="QHKO01000003">
    <property type="protein sequence ID" value="RAL22948.1"/>
    <property type="molecule type" value="Genomic_DNA"/>
</dbReference>
<organism evidence="3 4">
    <name type="scientific">Lujinxingia litoralis</name>
    <dbReference type="NCBI Taxonomy" id="2211119"/>
    <lineage>
        <taxon>Bacteria</taxon>
        <taxon>Deltaproteobacteria</taxon>
        <taxon>Bradymonadales</taxon>
        <taxon>Lujinxingiaceae</taxon>
        <taxon>Lujinxingia</taxon>
    </lineage>
</organism>
<name>A0A328C7Z7_9DELT</name>
<keyword evidence="4" id="KW-1185">Reference proteome</keyword>
<evidence type="ECO:0000259" key="2">
    <source>
        <dbReference type="PROSITE" id="PS50198"/>
    </source>
</evidence>
<gene>
    <name evidence="3" type="ORF">DL240_08635</name>
</gene>
<dbReference type="InterPro" id="IPR000297">
    <property type="entry name" value="PPIase_PpiC"/>
</dbReference>
<dbReference type="InterPro" id="IPR050245">
    <property type="entry name" value="PrsA_foldase"/>
</dbReference>
<reference evidence="3 4" key="1">
    <citation type="submission" date="2018-05" db="EMBL/GenBank/DDBJ databases">
        <title>Lujinxingia marina gen. nov. sp. nov., a new facultative anaerobic member of the class Deltaproteobacteria, and proposal of Lujinxingaceae fam. nov.</title>
        <authorList>
            <person name="Li C.-M."/>
        </authorList>
    </citation>
    <scope>NUCLEOTIDE SEQUENCE [LARGE SCALE GENOMIC DNA]</scope>
    <source>
        <strain evidence="3 4">B210</strain>
    </source>
</reference>
<evidence type="ECO:0000256" key="1">
    <source>
        <dbReference type="PROSITE-ProRule" id="PRU00278"/>
    </source>
</evidence>
<dbReference type="Proteomes" id="UP000249169">
    <property type="component" value="Unassembled WGS sequence"/>
</dbReference>
<proteinExistence type="predicted"/>
<dbReference type="InterPro" id="IPR046357">
    <property type="entry name" value="PPIase_dom_sf"/>
</dbReference>
<dbReference type="PANTHER" id="PTHR47245:SF2">
    <property type="entry name" value="PEPTIDYL-PROLYL CIS-TRANS ISOMERASE HP_0175-RELATED"/>
    <property type="match status" value="1"/>
</dbReference>
<evidence type="ECO:0000313" key="3">
    <source>
        <dbReference type="EMBL" id="RAL22948.1"/>
    </source>
</evidence>
<dbReference type="PROSITE" id="PS50198">
    <property type="entry name" value="PPIC_PPIASE_2"/>
    <property type="match status" value="1"/>
</dbReference>
<evidence type="ECO:0000313" key="4">
    <source>
        <dbReference type="Proteomes" id="UP000249169"/>
    </source>
</evidence>